<protein>
    <recommendedName>
        <fullName evidence="1">Abortive phage infection protein C-terminal domain-containing protein</fullName>
    </recommendedName>
</protein>
<dbReference type="InterPro" id="IPR018891">
    <property type="entry name" value="AIPR_C"/>
</dbReference>
<dbReference type="OrthoDB" id="9806213at2"/>
<proteinExistence type="predicted"/>
<dbReference type="EMBL" id="PVWK01000099">
    <property type="protein sequence ID" value="PSB26853.1"/>
    <property type="molecule type" value="Genomic_DNA"/>
</dbReference>
<evidence type="ECO:0000313" key="3">
    <source>
        <dbReference type="Proteomes" id="UP000239576"/>
    </source>
</evidence>
<reference evidence="3" key="1">
    <citation type="submission" date="2018-02" db="EMBL/GenBank/DDBJ databases">
        <authorList>
            <person name="Moore K."/>
            <person name="Momper L."/>
        </authorList>
    </citation>
    <scope>NUCLEOTIDE SEQUENCE [LARGE SCALE GENOMIC DNA]</scope>
    <source>
        <strain evidence="3">ULC18</strain>
    </source>
</reference>
<evidence type="ECO:0000259" key="1">
    <source>
        <dbReference type="Pfam" id="PF10592"/>
    </source>
</evidence>
<dbReference type="Proteomes" id="UP000239576">
    <property type="component" value="Unassembled WGS sequence"/>
</dbReference>
<accession>A0A2T1E270</accession>
<keyword evidence="3" id="KW-1185">Reference proteome</keyword>
<gene>
    <name evidence="2" type="ORF">C7B82_18555</name>
</gene>
<evidence type="ECO:0000313" key="2">
    <source>
        <dbReference type="EMBL" id="PSB26853.1"/>
    </source>
</evidence>
<dbReference type="RefSeq" id="WP_106257766.1">
    <property type="nucleotide sequence ID" value="NZ_CAWNSW010000139.1"/>
</dbReference>
<comment type="caution">
    <text evidence="2">The sequence shown here is derived from an EMBL/GenBank/DDBJ whole genome shotgun (WGS) entry which is preliminary data.</text>
</comment>
<dbReference type="AlphaFoldDB" id="A0A2T1E270"/>
<sequence>MNPPTLQEFSLIRTKTDRKRQDYAFPDLTSAFYFVVIDLILGLQEDEIRDSITDSNFLKISNQPSGHDRGIDALYIDEISAPSTVHMFNFKYAENFDKAKSNNLPSGEIDKILGFINALNQKDAALPQEVNAVLSSKVQDIWRLFENGDPKFILHFCANYYKGFEKAERGRLERSVGRNVEIKYHLMPDLFESIVSKDKQIVDGRIKAINTGFFEKSDGNIRALIVNVDARDLIRIVIDNEEVRSKADMTNDEYEVIKKSTLLEDAFNDNVRIYQKKSSINKNIKSTALSDENSKFFYYNNGVTLTCDSFSYSDRRAPVIELKNVQVVNGSQTIHSLYEAFLEDSSKFRDIEILCRICEVRDPALSTRIAEYTNSQNPVKSRDIRSVDFIQLSLEKEFLVNEKFYERKKNQYAEKPLNQRIDAEKAGQVLMAFFNRSPYEAKNRKGLIFGDKYEEVFNEEVNADKVWLAYNLFEKIESEKNKIKLEIVGDQLLFRNKSYILHASYYILYVIGELARRNKIELKYSNFQEIWSLYSDSVSVIEATIAKERSEVGQKYNHSTFFRSNKSKKYFEDLEEVELLKLLSLSDMSV</sequence>
<organism evidence="2 3">
    <name type="scientific">Stenomitos frigidus ULC18</name>
    <dbReference type="NCBI Taxonomy" id="2107698"/>
    <lineage>
        <taxon>Bacteria</taxon>
        <taxon>Bacillati</taxon>
        <taxon>Cyanobacteriota</taxon>
        <taxon>Cyanophyceae</taxon>
        <taxon>Leptolyngbyales</taxon>
        <taxon>Leptolyngbyaceae</taxon>
        <taxon>Stenomitos</taxon>
    </lineage>
</organism>
<reference evidence="2 3" key="2">
    <citation type="submission" date="2018-03" db="EMBL/GenBank/DDBJ databases">
        <title>The ancient ancestry and fast evolution of plastids.</title>
        <authorList>
            <person name="Moore K.R."/>
            <person name="Magnabosco C."/>
            <person name="Momper L."/>
            <person name="Gold D.A."/>
            <person name="Bosak T."/>
            <person name="Fournier G.P."/>
        </authorList>
    </citation>
    <scope>NUCLEOTIDE SEQUENCE [LARGE SCALE GENOMIC DNA]</scope>
    <source>
        <strain evidence="2 3">ULC18</strain>
    </source>
</reference>
<dbReference type="Pfam" id="PF10592">
    <property type="entry name" value="AIPR"/>
    <property type="match status" value="1"/>
</dbReference>
<name>A0A2T1E270_9CYAN</name>
<feature type="domain" description="Abortive phage infection protein C-terminal" evidence="1">
    <location>
        <begin position="267"/>
        <end position="554"/>
    </location>
</feature>